<keyword evidence="1" id="KW-0812">Transmembrane</keyword>
<dbReference type="EMBL" id="NWMT01000223">
    <property type="protein sequence ID" value="PCC98182.1"/>
    <property type="molecule type" value="Genomic_DNA"/>
</dbReference>
<evidence type="ECO:0000313" key="4">
    <source>
        <dbReference type="Proteomes" id="UP000243750"/>
    </source>
</evidence>
<keyword evidence="1" id="KW-0472">Membrane</keyword>
<evidence type="ECO:0000313" key="2">
    <source>
        <dbReference type="EMBL" id="PCC98182.1"/>
    </source>
</evidence>
<proteinExistence type="predicted"/>
<dbReference type="Pfam" id="PF10002">
    <property type="entry name" value="DUF2243"/>
    <property type="match status" value="1"/>
</dbReference>
<dbReference type="Proteomes" id="UP000243750">
    <property type="component" value="Unassembled WGS sequence"/>
</dbReference>
<feature type="transmembrane region" description="Helical" evidence="1">
    <location>
        <begin position="129"/>
        <end position="149"/>
    </location>
</feature>
<dbReference type="InterPro" id="IPR018719">
    <property type="entry name" value="DUF2243_membrane"/>
</dbReference>
<gene>
    <name evidence="2" type="ORF">CO192_17185</name>
    <name evidence="3" type="ORF">EAO82_13525</name>
</gene>
<keyword evidence="5" id="KW-1185">Reference proteome</keyword>
<dbReference type="Proteomes" id="UP000344571">
    <property type="component" value="Chromosome"/>
</dbReference>
<evidence type="ECO:0000313" key="5">
    <source>
        <dbReference type="Proteomes" id="UP000344571"/>
    </source>
</evidence>
<sequence>MTHHSKQTRTAGILLGVGLGGFVDGIALHQIAQWHNMLSAKVPPTTMDTMMLNMRADGWFHAAVFMFTLAGVLLLYRAARQGAHFPPGRWFIGLLIIGWGTFNLVEGVINHHLLQLHHVRDIPVHLPAYDYAFLLIGGFGLIALGWLLAREQNELGTDQ</sequence>
<organism evidence="2 4">
    <name type="scientific">Halopseudomonas pelagia</name>
    <dbReference type="NCBI Taxonomy" id="553151"/>
    <lineage>
        <taxon>Bacteria</taxon>
        <taxon>Pseudomonadati</taxon>
        <taxon>Pseudomonadota</taxon>
        <taxon>Gammaproteobacteria</taxon>
        <taxon>Pseudomonadales</taxon>
        <taxon>Pseudomonadaceae</taxon>
        <taxon>Halopseudomonas</taxon>
    </lineage>
</organism>
<dbReference type="RefSeq" id="WP_096347769.1">
    <property type="nucleotide sequence ID" value="NZ_CP033116.1"/>
</dbReference>
<feature type="transmembrane region" description="Helical" evidence="1">
    <location>
        <begin position="59"/>
        <end position="78"/>
    </location>
</feature>
<feature type="transmembrane region" description="Helical" evidence="1">
    <location>
        <begin position="90"/>
        <end position="109"/>
    </location>
</feature>
<evidence type="ECO:0000313" key="3">
    <source>
        <dbReference type="EMBL" id="QFY57296.1"/>
    </source>
</evidence>
<reference evidence="2 4" key="1">
    <citation type="submission" date="2017-09" db="EMBL/GenBank/DDBJ databases">
        <title>Bacterial and phytoplankton interrelationship in Kongsfjorden, an Arctic fjord.</title>
        <authorList>
            <person name="Sinha R."/>
            <person name="Krishnan K."/>
        </authorList>
    </citation>
    <scope>NUCLEOTIDE SEQUENCE [LARGE SCALE GENOMIC DNA]</scope>
    <source>
        <strain evidence="2 4">58</strain>
    </source>
</reference>
<dbReference type="AlphaFoldDB" id="A0AA91U0E5"/>
<name>A0AA91U0E5_9GAMM</name>
<protein>
    <submittedName>
        <fullName evidence="3">DUF2243 domain-containing protein</fullName>
    </submittedName>
</protein>
<reference evidence="3 5" key="2">
    <citation type="submission" date="2018-10" db="EMBL/GenBank/DDBJ databases">
        <title>Complete genome sequence of Pseudomonas pelagia strain Kongs-67.</title>
        <authorList>
            <person name="Sinha R.K."/>
            <person name="Krishnan K."/>
        </authorList>
    </citation>
    <scope>NUCLEOTIDE SEQUENCE [LARGE SCALE GENOMIC DNA]</scope>
    <source>
        <strain evidence="3 5">Kongs-67</strain>
    </source>
</reference>
<dbReference type="EMBL" id="CP033116">
    <property type="protein sequence ID" value="QFY57296.1"/>
    <property type="molecule type" value="Genomic_DNA"/>
</dbReference>
<keyword evidence="1" id="KW-1133">Transmembrane helix</keyword>
<evidence type="ECO:0000256" key="1">
    <source>
        <dbReference type="SAM" id="Phobius"/>
    </source>
</evidence>
<accession>A0AA91U0E5</accession>
<feature type="transmembrane region" description="Helical" evidence="1">
    <location>
        <begin position="12"/>
        <end position="32"/>
    </location>
</feature>